<dbReference type="AlphaFoldDB" id="X0RF01"/>
<protein>
    <submittedName>
        <fullName evidence="1">Uncharacterized protein</fullName>
    </submittedName>
</protein>
<accession>X0RF01</accession>
<sequence>MTLTKGDHLVIKRDGMILTPDCGESYHEHEVVSDPIYGSPQEGEDRGSYVTVRLKVIR</sequence>
<organism evidence="1">
    <name type="scientific">marine sediment metagenome</name>
    <dbReference type="NCBI Taxonomy" id="412755"/>
    <lineage>
        <taxon>unclassified sequences</taxon>
        <taxon>metagenomes</taxon>
        <taxon>ecological metagenomes</taxon>
    </lineage>
</organism>
<gene>
    <name evidence="1" type="ORF">S01H1_14488</name>
</gene>
<name>X0RF01_9ZZZZ</name>
<dbReference type="EMBL" id="BARS01007540">
    <property type="protein sequence ID" value="GAF67343.1"/>
    <property type="molecule type" value="Genomic_DNA"/>
</dbReference>
<comment type="caution">
    <text evidence="1">The sequence shown here is derived from an EMBL/GenBank/DDBJ whole genome shotgun (WGS) entry which is preliminary data.</text>
</comment>
<evidence type="ECO:0000313" key="1">
    <source>
        <dbReference type="EMBL" id="GAF67343.1"/>
    </source>
</evidence>
<reference evidence="1" key="1">
    <citation type="journal article" date="2014" name="Front. Microbiol.">
        <title>High frequency of phylogenetically diverse reductive dehalogenase-homologous genes in deep subseafloor sedimentary metagenomes.</title>
        <authorList>
            <person name="Kawai M."/>
            <person name="Futagami T."/>
            <person name="Toyoda A."/>
            <person name="Takaki Y."/>
            <person name="Nishi S."/>
            <person name="Hori S."/>
            <person name="Arai W."/>
            <person name="Tsubouchi T."/>
            <person name="Morono Y."/>
            <person name="Uchiyama I."/>
            <person name="Ito T."/>
            <person name="Fujiyama A."/>
            <person name="Inagaki F."/>
            <person name="Takami H."/>
        </authorList>
    </citation>
    <scope>NUCLEOTIDE SEQUENCE</scope>
    <source>
        <strain evidence="1">Expedition CK06-06</strain>
    </source>
</reference>
<proteinExistence type="predicted"/>